<organism evidence="2">
    <name type="scientific">marine sediment metagenome</name>
    <dbReference type="NCBI Taxonomy" id="412755"/>
    <lineage>
        <taxon>unclassified sequences</taxon>
        <taxon>metagenomes</taxon>
        <taxon>ecological metagenomes</taxon>
    </lineage>
</organism>
<reference evidence="2" key="1">
    <citation type="journal article" date="2014" name="Front. Microbiol.">
        <title>High frequency of phylogenetically diverse reductive dehalogenase-homologous genes in deep subseafloor sedimentary metagenomes.</title>
        <authorList>
            <person name="Kawai M."/>
            <person name="Futagami T."/>
            <person name="Toyoda A."/>
            <person name="Takaki Y."/>
            <person name="Nishi S."/>
            <person name="Hori S."/>
            <person name="Arai W."/>
            <person name="Tsubouchi T."/>
            <person name="Morono Y."/>
            <person name="Uchiyama I."/>
            <person name="Ito T."/>
            <person name="Fujiyama A."/>
            <person name="Inagaki F."/>
            <person name="Takami H."/>
        </authorList>
    </citation>
    <scope>NUCLEOTIDE SEQUENCE</scope>
    <source>
        <strain evidence="2">Expedition CK06-06</strain>
    </source>
</reference>
<dbReference type="PANTHER" id="PTHR34989">
    <property type="entry name" value="PROTEIN HDED"/>
    <property type="match status" value="1"/>
</dbReference>
<evidence type="ECO:0000313" key="2">
    <source>
        <dbReference type="EMBL" id="GAF95297.1"/>
    </source>
</evidence>
<feature type="transmembrane region" description="Helical" evidence="1">
    <location>
        <begin position="67"/>
        <end position="89"/>
    </location>
</feature>
<dbReference type="PANTHER" id="PTHR34989:SF1">
    <property type="entry name" value="PROTEIN HDED"/>
    <property type="match status" value="1"/>
</dbReference>
<feature type="transmembrane region" description="Helical" evidence="1">
    <location>
        <begin position="95"/>
        <end position="114"/>
    </location>
</feature>
<feature type="transmembrane region" description="Helical" evidence="1">
    <location>
        <begin position="40"/>
        <end position="60"/>
    </location>
</feature>
<accession>X0U4H8</accession>
<feature type="transmembrane region" description="Helical" evidence="1">
    <location>
        <begin position="12"/>
        <end position="34"/>
    </location>
</feature>
<name>X0U4H8_9ZZZZ</name>
<sequence length="182" mass="18927">MDTESPSVSRIATWCLILGGILGALGTLALMTPWVAAKVVAIFCGISLLVAGVSQVAMAVGTYTWRGFWITLVCGGLSTMAGVGMLVLPEAGVEALVLFLGFLLAFEAVAKLAAAFTVREGFPWGWLLLDGIITGILSVILLTSSPLEAGMLLGIFIGINFLSSAVAFIAAGLHLRKIDTVQ</sequence>
<dbReference type="Pfam" id="PF03729">
    <property type="entry name" value="DUF308"/>
    <property type="match status" value="1"/>
</dbReference>
<dbReference type="InterPro" id="IPR052712">
    <property type="entry name" value="Acid_resist_chaperone_HdeD"/>
</dbReference>
<dbReference type="EMBL" id="BARS01018509">
    <property type="protein sequence ID" value="GAF95297.1"/>
    <property type="molecule type" value="Genomic_DNA"/>
</dbReference>
<evidence type="ECO:0008006" key="3">
    <source>
        <dbReference type="Google" id="ProtNLM"/>
    </source>
</evidence>
<dbReference type="InterPro" id="IPR005325">
    <property type="entry name" value="DUF308_memb"/>
</dbReference>
<gene>
    <name evidence="2" type="ORF">S01H1_30117</name>
</gene>
<protein>
    <recommendedName>
        <fullName evidence="3">HdeD family acid-resistance protein</fullName>
    </recommendedName>
</protein>
<keyword evidence="1" id="KW-0472">Membrane</keyword>
<proteinExistence type="predicted"/>
<keyword evidence="1" id="KW-1133">Transmembrane helix</keyword>
<feature type="transmembrane region" description="Helical" evidence="1">
    <location>
        <begin position="151"/>
        <end position="175"/>
    </location>
</feature>
<keyword evidence="1" id="KW-0812">Transmembrane</keyword>
<dbReference type="GO" id="GO:0005886">
    <property type="term" value="C:plasma membrane"/>
    <property type="evidence" value="ECO:0007669"/>
    <property type="project" value="TreeGrafter"/>
</dbReference>
<comment type="caution">
    <text evidence="2">The sequence shown here is derived from an EMBL/GenBank/DDBJ whole genome shotgun (WGS) entry which is preliminary data.</text>
</comment>
<dbReference type="AlphaFoldDB" id="X0U4H8"/>
<evidence type="ECO:0000256" key="1">
    <source>
        <dbReference type="SAM" id="Phobius"/>
    </source>
</evidence>
<feature type="transmembrane region" description="Helical" evidence="1">
    <location>
        <begin position="126"/>
        <end position="145"/>
    </location>
</feature>